<evidence type="ECO:0000313" key="3">
    <source>
        <dbReference type="Proteomes" id="UP000571554"/>
    </source>
</evidence>
<dbReference type="Proteomes" id="UP000571554">
    <property type="component" value="Unassembled WGS sequence"/>
</dbReference>
<name>A0A7W9TZ12_9BURK</name>
<gene>
    <name evidence="2" type="ORF">F4827_003824</name>
</gene>
<keyword evidence="1" id="KW-0812">Transmembrane</keyword>
<dbReference type="EMBL" id="JACHBW010000010">
    <property type="protein sequence ID" value="MBB6103969.1"/>
    <property type="molecule type" value="Genomic_DNA"/>
</dbReference>
<dbReference type="RefSeq" id="WP_183725788.1">
    <property type="nucleotide sequence ID" value="NZ_JACHBW010000010.1"/>
</dbReference>
<keyword evidence="3" id="KW-1185">Reference proteome</keyword>
<evidence type="ECO:0000313" key="2">
    <source>
        <dbReference type="EMBL" id="MBB6103969.1"/>
    </source>
</evidence>
<dbReference type="InterPro" id="IPR048130">
    <property type="entry name" value="T6SS_ExIF-like"/>
</dbReference>
<protein>
    <submittedName>
        <fullName evidence="2">Uncharacterized protein</fullName>
    </submittedName>
</protein>
<feature type="transmembrane region" description="Helical" evidence="1">
    <location>
        <begin position="171"/>
        <end position="193"/>
    </location>
</feature>
<keyword evidence="1" id="KW-1133">Transmembrane helix</keyword>
<evidence type="ECO:0000256" key="1">
    <source>
        <dbReference type="SAM" id="Phobius"/>
    </source>
</evidence>
<organism evidence="2 3">
    <name type="scientific">Paraburkholderia bannensis</name>
    <dbReference type="NCBI Taxonomy" id="765414"/>
    <lineage>
        <taxon>Bacteria</taxon>
        <taxon>Pseudomonadati</taxon>
        <taxon>Pseudomonadota</taxon>
        <taxon>Betaproteobacteria</taxon>
        <taxon>Burkholderiales</taxon>
        <taxon>Burkholderiaceae</taxon>
        <taxon>Paraburkholderia</taxon>
    </lineage>
</organism>
<reference evidence="2 3" key="1">
    <citation type="submission" date="2020-08" db="EMBL/GenBank/DDBJ databases">
        <title>Above-ground endophytic microbial communities from plants in different locations in the United States.</title>
        <authorList>
            <person name="Frank C."/>
        </authorList>
    </citation>
    <scope>NUCLEOTIDE SEQUENCE [LARGE SCALE GENOMIC DNA]</scope>
    <source>
        <strain evidence="2 3">WP4_2_2</strain>
    </source>
</reference>
<dbReference type="NCBIfam" id="NF041560">
    <property type="entry name" value="T6SS_Burk_ExIF"/>
    <property type="match status" value="1"/>
</dbReference>
<comment type="caution">
    <text evidence="2">The sequence shown here is derived from an EMBL/GenBank/DDBJ whole genome shotgun (WGS) entry which is preliminary data.</text>
</comment>
<keyword evidence="1" id="KW-0472">Membrane</keyword>
<accession>A0A7W9TZ12</accession>
<sequence length="247" mass="28181">MATKPEKRAVLLRGHVTGLTKRRASYETVFTEADKRNMERTVLVAALAGLNDIALNLSNSAQFTDTLADFVTFDLNGEEVRAWIWLSVLENGDEVEVVAERAESGWIGYAIKRCEDGVLSVHPHCERGSRAFLKFFLKRSVVFWSACALAMTILILTSLSHDTLLERKTLIIQVFATVWCVTEATAIFIAFRICRKFKRQLQMANKIFETFGWKNPPDVDLPKASKRLRQPEDTWRMGKLIFRYSES</sequence>
<dbReference type="AlphaFoldDB" id="A0A7W9TZ12"/>
<feature type="transmembrane region" description="Helical" evidence="1">
    <location>
        <begin position="141"/>
        <end position="159"/>
    </location>
</feature>
<proteinExistence type="predicted"/>